<protein>
    <recommendedName>
        <fullName evidence="6 13">Molybdopterin molybdenumtransferase</fullName>
        <ecNumber evidence="5 13">2.10.1.1</ecNumber>
    </recommendedName>
</protein>
<comment type="caution">
    <text evidence="15">The sequence shown here is derived from an EMBL/GenBank/DDBJ whole genome shotgun (WGS) entry which is preliminary data.</text>
</comment>
<dbReference type="PANTHER" id="PTHR10192">
    <property type="entry name" value="MOLYBDOPTERIN BIOSYNTHESIS PROTEIN"/>
    <property type="match status" value="1"/>
</dbReference>
<dbReference type="NCBIfam" id="NF045515">
    <property type="entry name" value="Glp_gephyrin"/>
    <property type="match status" value="1"/>
</dbReference>
<dbReference type="PANTHER" id="PTHR10192:SF5">
    <property type="entry name" value="GEPHYRIN"/>
    <property type="match status" value="1"/>
</dbReference>
<feature type="domain" description="MoaB/Mog" evidence="14">
    <location>
        <begin position="190"/>
        <end position="328"/>
    </location>
</feature>
<dbReference type="InterPro" id="IPR005110">
    <property type="entry name" value="MoeA_linker/N"/>
</dbReference>
<keyword evidence="9 13" id="KW-0479">Metal-binding</keyword>
<dbReference type="NCBIfam" id="TIGR00177">
    <property type="entry name" value="molyb_syn"/>
    <property type="match status" value="1"/>
</dbReference>
<evidence type="ECO:0000259" key="14">
    <source>
        <dbReference type="SMART" id="SM00852"/>
    </source>
</evidence>
<evidence type="ECO:0000256" key="10">
    <source>
        <dbReference type="ARBA" id="ARBA00022842"/>
    </source>
</evidence>
<evidence type="ECO:0000256" key="12">
    <source>
        <dbReference type="ARBA" id="ARBA00047317"/>
    </source>
</evidence>
<organism evidence="15 16">
    <name type="scientific">Paenibacillus solanacearum</name>
    <dbReference type="NCBI Taxonomy" id="2048548"/>
    <lineage>
        <taxon>Bacteria</taxon>
        <taxon>Bacillati</taxon>
        <taxon>Bacillota</taxon>
        <taxon>Bacilli</taxon>
        <taxon>Bacillales</taxon>
        <taxon>Paenibacillaceae</taxon>
        <taxon>Paenibacillus</taxon>
    </lineage>
</organism>
<dbReference type="InterPro" id="IPR001453">
    <property type="entry name" value="MoaB/Mog_dom"/>
</dbReference>
<keyword evidence="10 13" id="KW-0460">Magnesium</keyword>
<evidence type="ECO:0000256" key="11">
    <source>
        <dbReference type="ARBA" id="ARBA00023150"/>
    </source>
</evidence>
<keyword evidence="11 13" id="KW-0501">Molybdenum cofactor biosynthesis</keyword>
<evidence type="ECO:0000256" key="4">
    <source>
        <dbReference type="ARBA" id="ARBA00010763"/>
    </source>
</evidence>
<comment type="similarity">
    <text evidence="4 13">Belongs to the MoeA family.</text>
</comment>
<dbReference type="Pfam" id="PF00994">
    <property type="entry name" value="MoCF_biosynth"/>
    <property type="match status" value="1"/>
</dbReference>
<dbReference type="CDD" id="cd00887">
    <property type="entry name" value="MoeA"/>
    <property type="match status" value="1"/>
</dbReference>
<comment type="cofactor">
    <cofactor evidence="1 13">
        <name>Mg(2+)</name>
        <dbReference type="ChEBI" id="CHEBI:18420"/>
    </cofactor>
</comment>
<evidence type="ECO:0000256" key="5">
    <source>
        <dbReference type="ARBA" id="ARBA00013269"/>
    </source>
</evidence>
<sequence>MKWNRQAMDVGEAQQRLLSHVRLQSSECLELRHAFGRRLAEDIIAAHDVPHFVKSGVDGFAVKSDDVRGAGIDNNPVLLEVIQTIPCGTIPTLPIGQGQASRIMTGAPLPVGADTVVMFEMTEDREIGGKRFVAVMKEQEPRRNISFIGEEMKENEYLFGTGQRINAGEASLLAAFGYEKVNVFEKIKVAIFTTGSELLDIGSPLQPGKIRNSNLYLLTCLVQEAGGEVVHFAMLPDQIEQAKKTIYDVIDAVDLIITSGGVSVGDYDIMADFFNELEGTLFFNKIAMRPGSVTTAGVSRNTLLFGLSGNPGACFVGFKLFVLPVMYAMHGKKDPYPHKFRAYLKGDFTKGNVFTRYVRGRSFIQDGRVFVEPVGKDQSSVSLSIKDSDCLIMIPPGGRGKQDGDFVEVMKL</sequence>
<evidence type="ECO:0000256" key="13">
    <source>
        <dbReference type="RuleBase" id="RU365090"/>
    </source>
</evidence>
<dbReference type="GO" id="GO:0061599">
    <property type="term" value="F:molybdopterin molybdotransferase activity"/>
    <property type="evidence" value="ECO:0007669"/>
    <property type="project" value="UniProtKB-UniRule"/>
</dbReference>
<dbReference type="GO" id="GO:0006777">
    <property type="term" value="P:Mo-molybdopterin cofactor biosynthetic process"/>
    <property type="evidence" value="ECO:0007669"/>
    <property type="project" value="UniProtKB-UniRule"/>
</dbReference>
<dbReference type="RefSeq" id="WP_246627590.1">
    <property type="nucleotide sequence ID" value="NZ_CAJVAS010000025.1"/>
</dbReference>
<keyword evidence="16" id="KW-1185">Reference proteome</keyword>
<dbReference type="Pfam" id="PF03454">
    <property type="entry name" value="MoeA_C"/>
    <property type="match status" value="1"/>
</dbReference>
<dbReference type="InterPro" id="IPR005111">
    <property type="entry name" value="MoeA_C_domain_IV"/>
</dbReference>
<dbReference type="SMART" id="SM00852">
    <property type="entry name" value="MoCF_biosynth"/>
    <property type="match status" value="1"/>
</dbReference>
<comment type="catalytic activity">
    <reaction evidence="12">
        <text>adenylyl-molybdopterin + molybdate = Mo-molybdopterin + AMP + H(+)</text>
        <dbReference type="Rhea" id="RHEA:35047"/>
        <dbReference type="ChEBI" id="CHEBI:15378"/>
        <dbReference type="ChEBI" id="CHEBI:36264"/>
        <dbReference type="ChEBI" id="CHEBI:62727"/>
        <dbReference type="ChEBI" id="CHEBI:71302"/>
        <dbReference type="ChEBI" id="CHEBI:456215"/>
        <dbReference type="EC" id="2.10.1.1"/>
    </reaction>
</comment>
<dbReference type="InterPro" id="IPR038987">
    <property type="entry name" value="MoeA-like"/>
</dbReference>
<gene>
    <name evidence="15" type="primary">moeA</name>
    <name evidence="15" type="ORF">PAESOLCIP111_04542</name>
</gene>
<dbReference type="EMBL" id="CAJVAS010000025">
    <property type="protein sequence ID" value="CAG7643739.1"/>
    <property type="molecule type" value="Genomic_DNA"/>
</dbReference>
<dbReference type="Proteomes" id="UP000693672">
    <property type="component" value="Unassembled WGS sequence"/>
</dbReference>
<dbReference type="AlphaFoldDB" id="A0A916NR01"/>
<dbReference type="FunFam" id="3.40.980.10:FF:000004">
    <property type="entry name" value="Molybdopterin molybdenumtransferase"/>
    <property type="match status" value="1"/>
</dbReference>
<dbReference type="EC" id="2.10.1.1" evidence="5 13"/>
<accession>A0A916NR01</accession>
<proteinExistence type="inferred from homology"/>
<evidence type="ECO:0000313" key="15">
    <source>
        <dbReference type="EMBL" id="CAG7643739.1"/>
    </source>
</evidence>
<evidence type="ECO:0000256" key="3">
    <source>
        <dbReference type="ARBA" id="ARBA00005046"/>
    </source>
</evidence>
<name>A0A916NR01_9BACL</name>
<keyword evidence="7 13" id="KW-0500">Molybdenum</keyword>
<evidence type="ECO:0000256" key="2">
    <source>
        <dbReference type="ARBA" id="ARBA00002901"/>
    </source>
</evidence>
<comment type="pathway">
    <text evidence="3 13">Cofactor biosynthesis; molybdopterin biosynthesis.</text>
</comment>
<dbReference type="Pfam" id="PF03453">
    <property type="entry name" value="MoeA_N"/>
    <property type="match status" value="1"/>
</dbReference>
<evidence type="ECO:0000256" key="9">
    <source>
        <dbReference type="ARBA" id="ARBA00022723"/>
    </source>
</evidence>
<evidence type="ECO:0000256" key="1">
    <source>
        <dbReference type="ARBA" id="ARBA00001946"/>
    </source>
</evidence>
<keyword evidence="8 13" id="KW-0808">Transferase</keyword>
<comment type="function">
    <text evidence="2 13">Catalyzes the insertion of molybdate into adenylated molybdopterin with the concomitant release of AMP.</text>
</comment>
<evidence type="ECO:0000256" key="6">
    <source>
        <dbReference type="ARBA" id="ARBA00021108"/>
    </source>
</evidence>
<dbReference type="GO" id="GO:0005829">
    <property type="term" value="C:cytosol"/>
    <property type="evidence" value="ECO:0007669"/>
    <property type="project" value="TreeGrafter"/>
</dbReference>
<reference evidence="15" key="1">
    <citation type="submission" date="2021-06" db="EMBL/GenBank/DDBJ databases">
        <authorList>
            <person name="Criscuolo A."/>
        </authorList>
    </citation>
    <scope>NUCLEOTIDE SEQUENCE</scope>
    <source>
        <strain evidence="15">CIP111600</strain>
    </source>
</reference>
<evidence type="ECO:0000256" key="7">
    <source>
        <dbReference type="ARBA" id="ARBA00022505"/>
    </source>
</evidence>
<evidence type="ECO:0000313" key="16">
    <source>
        <dbReference type="Proteomes" id="UP000693672"/>
    </source>
</evidence>
<evidence type="ECO:0000256" key="8">
    <source>
        <dbReference type="ARBA" id="ARBA00022679"/>
    </source>
</evidence>
<dbReference type="GO" id="GO:0046872">
    <property type="term" value="F:metal ion binding"/>
    <property type="evidence" value="ECO:0007669"/>
    <property type="project" value="UniProtKB-UniRule"/>
</dbReference>